<keyword evidence="3" id="KW-1185">Reference proteome</keyword>
<dbReference type="AlphaFoldDB" id="A0A5C6RTQ5"/>
<evidence type="ECO:0000256" key="1">
    <source>
        <dbReference type="SAM" id="Phobius"/>
    </source>
</evidence>
<keyword evidence="1" id="KW-0472">Membrane</keyword>
<proteinExistence type="predicted"/>
<comment type="caution">
    <text evidence="2">The sequence shown here is derived from an EMBL/GenBank/DDBJ whole genome shotgun (WGS) entry which is preliminary data.</text>
</comment>
<evidence type="ECO:0000313" key="2">
    <source>
        <dbReference type="EMBL" id="TXB65691.1"/>
    </source>
</evidence>
<evidence type="ECO:0000313" key="3">
    <source>
        <dbReference type="Proteomes" id="UP000321562"/>
    </source>
</evidence>
<protein>
    <submittedName>
        <fullName evidence="2">Uncharacterized protein</fullName>
    </submittedName>
</protein>
<dbReference type="RefSeq" id="WP_147100778.1">
    <property type="nucleotide sequence ID" value="NZ_JBHUFH010000037.1"/>
</dbReference>
<accession>A0A5C6RTQ5</accession>
<organism evidence="2 3">
    <name type="scientific">Paracoccus aurantiacus</name>
    <dbReference type="NCBI Taxonomy" id="2599412"/>
    <lineage>
        <taxon>Bacteria</taxon>
        <taxon>Pseudomonadati</taxon>
        <taxon>Pseudomonadota</taxon>
        <taxon>Alphaproteobacteria</taxon>
        <taxon>Rhodobacterales</taxon>
        <taxon>Paracoccaceae</taxon>
        <taxon>Paracoccus</taxon>
    </lineage>
</organism>
<keyword evidence="1" id="KW-0812">Transmembrane</keyword>
<feature type="transmembrane region" description="Helical" evidence="1">
    <location>
        <begin position="33"/>
        <end position="54"/>
    </location>
</feature>
<keyword evidence="1" id="KW-1133">Transmembrane helix</keyword>
<name>A0A5C6RTQ5_9RHOB</name>
<dbReference type="Proteomes" id="UP000321562">
    <property type="component" value="Unassembled WGS sequence"/>
</dbReference>
<reference evidence="2 3" key="1">
    <citation type="submission" date="2019-08" db="EMBL/GenBank/DDBJ databases">
        <authorList>
            <person name="Ye J."/>
        </authorList>
    </citation>
    <scope>NUCLEOTIDE SEQUENCE [LARGE SCALE GENOMIC DNA]</scope>
    <source>
        <strain evidence="2 3">TK008</strain>
    </source>
</reference>
<gene>
    <name evidence="2" type="ORF">FQV27_16705</name>
</gene>
<sequence length="65" mass="6748">MGIALDLGITTAIAAIGAGRLTGATLLLHRTHLGLLAATAMLAIALILVLHLSLKTQTLPRRKLL</sequence>
<dbReference type="EMBL" id="VOPL01000009">
    <property type="protein sequence ID" value="TXB65691.1"/>
    <property type="molecule type" value="Genomic_DNA"/>
</dbReference>